<gene>
    <name evidence="1" type="ORF">NUW54_g9728</name>
</gene>
<accession>A0ACC1P566</accession>
<evidence type="ECO:0000313" key="1">
    <source>
        <dbReference type="EMBL" id="KAJ2986543.1"/>
    </source>
</evidence>
<keyword evidence="2" id="KW-1185">Reference proteome</keyword>
<dbReference type="Proteomes" id="UP001144978">
    <property type="component" value="Unassembled WGS sequence"/>
</dbReference>
<organism evidence="1 2">
    <name type="scientific">Trametes sanguinea</name>
    <dbReference type="NCBI Taxonomy" id="158606"/>
    <lineage>
        <taxon>Eukaryota</taxon>
        <taxon>Fungi</taxon>
        <taxon>Dikarya</taxon>
        <taxon>Basidiomycota</taxon>
        <taxon>Agaricomycotina</taxon>
        <taxon>Agaricomycetes</taxon>
        <taxon>Polyporales</taxon>
        <taxon>Polyporaceae</taxon>
        <taxon>Trametes</taxon>
    </lineage>
</organism>
<proteinExistence type="predicted"/>
<protein>
    <submittedName>
        <fullName evidence="1">Uncharacterized protein</fullName>
    </submittedName>
</protein>
<reference evidence="1" key="1">
    <citation type="submission" date="2022-08" db="EMBL/GenBank/DDBJ databases">
        <title>Genome Sequence of Pycnoporus sanguineus.</title>
        <authorList>
            <person name="Buettner E."/>
        </authorList>
    </citation>
    <scope>NUCLEOTIDE SEQUENCE</scope>
    <source>
        <strain evidence="1">CG-C14</strain>
    </source>
</reference>
<sequence length="170" mass="18315">MKEQVSHALADLETIDVALGATVKRVDTLEVTVAQMNDQLISITDKLSAPGNEAHARQELPRQRRKVDRGSSADETDSSDSSSDSDAESDAKAAGGAQGGKKKDRRRAKERDNPLHDAVRKCLYSIMGICAGGELPAPIGKGVYWECIPPEVPTVEEAVRGPTEEDSFLE</sequence>
<comment type="caution">
    <text evidence="1">The sequence shown here is derived from an EMBL/GenBank/DDBJ whole genome shotgun (WGS) entry which is preliminary data.</text>
</comment>
<name>A0ACC1P566_9APHY</name>
<dbReference type="EMBL" id="JANSHE010003330">
    <property type="protein sequence ID" value="KAJ2986543.1"/>
    <property type="molecule type" value="Genomic_DNA"/>
</dbReference>
<evidence type="ECO:0000313" key="2">
    <source>
        <dbReference type="Proteomes" id="UP001144978"/>
    </source>
</evidence>